<dbReference type="EMBL" id="AP019860">
    <property type="protein sequence ID" value="BBM86464.1"/>
    <property type="molecule type" value="Genomic_DNA"/>
</dbReference>
<sequence>MLKKIQFLLLCVVLSAAMVAQDFDDNFVENTFIAEGKGSTKKGAIVRARVEAMLKFLKLNMDSGDYESHNQQIETFLVENYREYTHDNVNVVQPYRDRQIRIMVEVKGDVLLQDIKNKFLRARSKAAGIWVSVNADRKVNSNRSLDMVLATVQDELGKHFTVRDTVAMKNLMKKEGQMLDLSASSDPQNYTWRKFSSIPIAMYFWLKMGYKYDEGTGGKVYRARIGARAVHVVTAQELFHFQHDKIGSTREGTIMTASIEVAQKIVAQVSQYNTILPEGEYTYKFVNFERKEDRDKIRQTMLDLKNGKRRYLDILPGGIGGGESYFTYRVKWLRSHSQFEMIQIVLEYLATNQVVVKCDKFTQKVMIFEPPNSNWSGGGNTGGGNNDYQPPVEEPVYEDDCDYIIAEGKARTKKSAITRAWREAMLKFLEDNVEYEYFEGNRNKIERFLVENWEDYTSTEPEEAIILRRFDGRRIRIKVCIEQDDLLKDIYNLVKKADDKLSGMWVAIVSDRENNPYQGTKPSTKDENTDRDVMFDYLQNLLGKHMKIRDLRALDRLMKKEAQMLGLSAGADPQAFIARKFAQVQIVVYLWLTTRRVSRDPATGTPVWYATVGCRLVHLQTAQELVKFQITSGDKTSIKPVGVFGGLTERMARAEAIKNVVRACYERVYNQIRTRKTVLQENIYTVKFANFTSRQERRIKDAILDLKSGKRAYCKIEASTGGGSGYMEYTLKWRRTRDTQADIIDIIIGYCEDNEVQVDSNKSTKGVIYFEPAEDEDDDDF</sequence>
<evidence type="ECO:0000313" key="3">
    <source>
        <dbReference type="Proteomes" id="UP000326354"/>
    </source>
</evidence>
<keyword evidence="1" id="KW-0732">Signal</keyword>
<gene>
    <name evidence="2" type="ORF">UABAM_04850</name>
</gene>
<dbReference type="KEGG" id="uam:UABAM_04850"/>
<name>A0A5S9F6C2_UABAM</name>
<feature type="signal peptide" evidence="1">
    <location>
        <begin position="1"/>
        <end position="20"/>
    </location>
</feature>
<proteinExistence type="predicted"/>
<protein>
    <submittedName>
        <fullName evidence="2">Uncharacterized protein</fullName>
    </submittedName>
</protein>
<dbReference type="AlphaFoldDB" id="A0A5S9F6C2"/>
<keyword evidence="3" id="KW-1185">Reference proteome</keyword>
<accession>A0A5S9F6C2</accession>
<dbReference type="Proteomes" id="UP000326354">
    <property type="component" value="Chromosome"/>
</dbReference>
<evidence type="ECO:0000256" key="1">
    <source>
        <dbReference type="SAM" id="SignalP"/>
    </source>
</evidence>
<organism evidence="2 3">
    <name type="scientific">Uabimicrobium amorphum</name>
    <dbReference type="NCBI Taxonomy" id="2596890"/>
    <lineage>
        <taxon>Bacteria</taxon>
        <taxon>Pseudomonadati</taxon>
        <taxon>Planctomycetota</taxon>
        <taxon>Candidatus Uabimicrobiia</taxon>
        <taxon>Candidatus Uabimicrobiales</taxon>
        <taxon>Candidatus Uabimicrobiaceae</taxon>
        <taxon>Candidatus Uabimicrobium</taxon>
    </lineage>
</organism>
<feature type="chain" id="PRO_5024827225" evidence="1">
    <location>
        <begin position="21"/>
        <end position="781"/>
    </location>
</feature>
<evidence type="ECO:0000313" key="2">
    <source>
        <dbReference type="EMBL" id="BBM86464.1"/>
    </source>
</evidence>
<reference evidence="2 3" key="1">
    <citation type="submission" date="2019-08" db="EMBL/GenBank/DDBJ databases">
        <title>Complete genome sequence of Candidatus Uab amorphum.</title>
        <authorList>
            <person name="Shiratori T."/>
            <person name="Suzuki S."/>
            <person name="Kakizawa Y."/>
            <person name="Ishida K."/>
        </authorList>
    </citation>
    <scope>NUCLEOTIDE SEQUENCE [LARGE SCALE GENOMIC DNA]</scope>
    <source>
        <strain evidence="2 3">SRT547</strain>
    </source>
</reference>
<dbReference type="RefSeq" id="WP_151970520.1">
    <property type="nucleotide sequence ID" value="NZ_AP019860.1"/>
</dbReference>